<dbReference type="Gene3D" id="3.90.1150.10">
    <property type="entry name" value="Aspartate Aminotransferase, domain 1"/>
    <property type="match status" value="1"/>
</dbReference>
<keyword evidence="6" id="KW-0663">Pyridoxal phosphate</keyword>
<dbReference type="FunFam" id="3.40.640.10:FF:000033">
    <property type="entry name" value="Aspartate aminotransferase"/>
    <property type="match status" value="1"/>
</dbReference>
<dbReference type="Proteomes" id="UP000245577">
    <property type="component" value="Unassembled WGS sequence"/>
</dbReference>
<evidence type="ECO:0000259" key="8">
    <source>
        <dbReference type="Pfam" id="PF00155"/>
    </source>
</evidence>
<dbReference type="InterPro" id="IPR015422">
    <property type="entry name" value="PyrdxlP-dep_Trfase_small"/>
</dbReference>
<comment type="caution">
    <text evidence="9">The sequence shown here is derived from an EMBL/GenBank/DDBJ whole genome shotgun (WGS) entry which is preliminary data.</text>
</comment>
<organism evidence="9 10">
    <name type="scientific">Methanobrevibacter woesei</name>
    <dbReference type="NCBI Taxonomy" id="190976"/>
    <lineage>
        <taxon>Archaea</taxon>
        <taxon>Methanobacteriati</taxon>
        <taxon>Methanobacteriota</taxon>
        <taxon>Methanomada group</taxon>
        <taxon>Methanobacteria</taxon>
        <taxon>Methanobacteriales</taxon>
        <taxon>Methanobacteriaceae</taxon>
        <taxon>Methanobrevibacter</taxon>
    </lineage>
</organism>
<evidence type="ECO:0000256" key="7">
    <source>
        <dbReference type="RuleBase" id="RU000481"/>
    </source>
</evidence>
<dbReference type="SUPFAM" id="SSF53383">
    <property type="entry name" value="PLP-dependent transferases"/>
    <property type="match status" value="1"/>
</dbReference>
<evidence type="ECO:0000313" key="10">
    <source>
        <dbReference type="Proteomes" id="UP000245577"/>
    </source>
</evidence>
<dbReference type="EMBL" id="MZGU01000004">
    <property type="protein sequence ID" value="PWB86001.1"/>
    <property type="molecule type" value="Genomic_DNA"/>
</dbReference>
<dbReference type="PANTHER" id="PTHR46383:SF3">
    <property type="entry name" value="ASPARTATE AMINOTRANSFERASE-RELATED"/>
    <property type="match status" value="1"/>
</dbReference>
<comment type="similarity">
    <text evidence="2 7">Belongs to the class-I pyridoxal-phosphate-dependent aminotransferase family.</text>
</comment>
<evidence type="ECO:0000256" key="4">
    <source>
        <dbReference type="ARBA" id="ARBA00022576"/>
    </source>
</evidence>
<dbReference type="InterPro" id="IPR015424">
    <property type="entry name" value="PyrdxlP-dep_Trfase"/>
</dbReference>
<comment type="subunit">
    <text evidence="3">Homodimer.</text>
</comment>
<feature type="domain" description="Aminotransferase class I/classII large" evidence="8">
    <location>
        <begin position="26"/>
        <end position="364"/>
    </location>
</feature>
<dbReference type="InterPro" id="IPR015421">
    <property type="entry name" value="PyrdxlP-dep_Trfase_major"/>
</dbReference>
<dbReference type="RefSeq" id="WP_116669641.1">
    <property type="nucleotide sequence ID" value="NZ_MZGU01000004.1"/>
</dbReference>
<dbReference type="GO" id="GO:0008483">
    <property type="term" value="F:transaminase activity"/>
    <property type="evidence" value="ECO:0007669"/>
    <property type="project" value="UniProtKB-KW"/>
</dbReference>
<dbReference type="AlphaFoldDB" id="A0A2U1S7J6"/>
<dbReference type="PROSITE" id="PS00105">
    <property type="entry name" value="AA_TRANSFER_CLASS_1"/>
    <property type="match status" value="1"/>
</dbReference>
<dbReference type="GO" id="GO:0006520">
    <property type="term" value="P:amino acid metabolic process"/>
    <property type="evidence" value="ECO:0007669"/>
    <property type="project" value="InterPro"/>
</dbReference>
<evidence type="ECO:0000256" key="2">
    <source>
        <dbReference type="ARBA" id="ARBA00007441"/>
    </source>
</evidence>
<dbReference type="InterPro" id="IPR050596">
    <property type="entry name" value="AspAT/PAT-like"/>
</dbReference>
<evidence type="ECO:0000256" key="6">
    <source>
        <dbReference type="ARBA" id="ARBA00022898"/>
    </source>
</evidence>
<dbReference type="PANTHER" id="PTHR46383">
    <property type="entry name" value="ASPARTATE AMINOTRANSFERASE"/>
    <property type="match status" value="1"/>
</dbReference>
<sequence length="369" mass="41334">MLSPAMRTKKVELSQIRKMFEVTNPNAINLGIGEPDFDIPENIKRAMNNAIENNYSHYTPNKGYEELREEIVKKLKKDNNIDTNINNIIVTTGGSEAIYMCAQAFFDKGDEILLPDPSFLSYPACIDLCESKTVAVDCKMENDLKLKVEDVQEKITDKTKAIILNSPCNPTGAVMDKEDIKGIAELAEDYDFLVISDEIYEKIIYGKKHYSPGAFSDNVITLNGFSKAYAMTGIRIGYINASERFNEELLKIHQYCTACANSIGQMGALEALRGPQDSVNNMVKEFEKRRNLIVKRLKEMGYTCSKPEGAFYVYPEVENPMEFVSKAAEAGVITVPGLPFGANGEKHIRMSYANSYENIAKAMDILEEV</sequence>
<evidence type="ECO:0000313" key="9">
    <source>
        <dbReference type="EMBL" id="PWB86001.1"/>
    </source>
</evidence>
<reference evidence="9 10" key="1">
    <citation type="submission" date="2017-03" db="EMBL/GenBank/DDBJ databases">
        <title>Genome sequence of Methanobrevibacter wosei.</title>
        <authorList>
            <person name="Poehlein A."/>
            <person name="Seedorf H."/>
            <person name="Daniel R."/>
        </authorList>
    </citation>
    <scope>NUCLEOTIDE SEQUENCE [LARGE SCALE GENOMIC DNA]</scope>
    <source>
        <strain evidence="9 10">DSM 11979</strain>
    </source>
</reference>
<dbReference type="CDD" id="cd00609">
    <property type="entry name" value="AAT_like"/>
    <property type="match status" value="1"/>
</dbReference>
<gene>
    <name evidence="9" type="primary">patA</name>
    <name evidence="9" type="ORF">MBBWO_08540</name>
</gene>
<evidence type="ECO:0000256" key="3">
    <source>
        <dbReference type="ARBA" id="ARBA00011738"/>
    </source>
</evidence>
<dbReference type="Pfam" id="PF00155">
    <property type="entry name" value="Aminotran_1_2"/>
    <property type="match status" value="1"/>
</dbReference>
<dbReference type="EC" id="2.6.1.-" evidence="7"/>
<dbReference type="InterPro" id="IPR004839">
    <property type="entry name" value="Aminotransferase_I/II_large"/>
</dbReference>
<evidence type="ECO:0000256" key="1">
    <source>
        <dbReference type="ARBA" id="ARBA00001933"/>
    </source>
</evidence>
<accession>A0A2U1S7J6</accession>
<dbReference type="InterPro" id="IPR004838">
    <property type="entry name" value="NHTrfase_class1_PyrdxlP-BS"/>
</dbReference>
<proteinExistence type="inferred from homology"/>
<comment type="cofactor">
    <cofactor evidence="1 7">
        <name>pyridoxal 5'-phosphate</name>
        <dbReference type="ChEBI" id="CHEBI:597326"/>
    </cofactor>
</comment>
<protein>
    <recommendedName>
        <fullName evidence="7">Aminotransferase</fullName>
        <ecNumber evidence="7">2.6.1.-</ecNumber>
    </recommendedName>
</protein>
<dbReference type="GO" id="GO:0030170">
    <property type="term" value="F:pyridoxal phosphate binding"/>
    <property type="evidence" value="ECO:0007669"/>
    <property type="project" value="InterPro"/>
</dbReference>
<dbReference type="Gene3D" id="3.40.640.10">
    <property type="entry name" value="Type I PLP-dependent aspartate aminotransferase-like (Major domain)"/>
    <property type="match status" value="1"/>
</dbReference>
<evidence type="ECO:0000256" key="5">
    <source>
        <dbReference type="ARBA" id="ARBA00022679"/>
    </source>
</evidence>
<keyword evidence="10" id="KW-1185">Reference proteome</keyword>
<dbReference type="OrthoDB" id="372018at2157"/>
<keyword evidence="5 7" id="KW-0808">Transferase</keyword>
<name>A0A2U1S7J6_9EURY</name>
<keyword evidence="4 7" id="KW-0032">Aminotransferase</keyword>